<dbReference type="InterPro" id="IPR003779">
    <property type="entry name" value="CMD-like"/>
</dbReference>
<evidence type="ECO:0000313" key="2">
    <source>
        <dbReference type="EMBL" id="BBY00514.1"/>
    </source>
</evidence>
<proteinExistence type="predicted"/>
<organism evidence="2 3">
    <name type="scientific">Mycobacterium seoulense</name>
    <dbReference type="NCBI Taxonomy" id="386911"/>
    <lineage>
        <taxon>Bacteria</taxon>
        <taxon>Bacillati</taxon>
        <taxon>Actinomycetota</taxon>
        <taxon>Actinomycetes</taxon>
        <taxon>Mycobacteriales</taxon>
        <taxon>Mycobacteriaceae</taxon>
        <taxon>Mycobacterium</taxon>
    </lineage>
</organism>
<dbReference type="Pfam" id="PF02627">
    <property type="entry name" value="CMD"/>
    <property type="match status" value="1"/>
</dbReference>
<dbReference type="AlphaFoldDB" id="A0A7I7NWD2"/>
<evidence type="ECO:0000259" key="1">
    <source>
        <dbReference type="Pfam" id="PF02627"/>
    </source>
</evidence>
<protein>
    <recommendedName>
        <fullName evidence="1">Carboxymuconolactone decarboxylase-like domain-containing protein</fullName>
    </recommendedName>
</protein>
<dbReference type="PANTHER" id="PTHR34846:SF11">
    <property type="entry name" value="4-CARBOXYMUCONOLACTONE DECARBOXYLASE FAMILY PROTEIN (AFU_ORTHOLOGUE AFUA_6G11590)"/>
    <property type="match status" value="1"/>
</dbReference>
<evidence type="ECO:0000313" key="3">
    <source>
        <dbReference type="Proteomes" id="UP000466632"/>
    </source>
</evidence>
<dbReference type="PANTHER" id="PTHR34846">
    <property type="entry name" value="4-CARBOXYMUCONOLACTONE DECARBOXYLASE FAMILY PROTEIN (AFU_ORTHOLOGUE AFUA_6G11590)"/>
    <property type="match status" value="1"/>
</dbReference>
<dbReference type="InterPro" id="IPR029032">
    <property type="entry name" value="AhpD-like"/>
</dbReference>
<dbReference type="GO" id="GO:0051920">
    <property type="term" value="F:peroxiredoxin activity"/>
    <property type="evidence" value="ECO:0007669"/>
    <property type="project" value="InterPro"/>
</dbReference>
<dbReference type="EMBL" id="AP022582">
    <property type="protein sequence ID" value="BBY00514.1"/>
    <property type="molecule type" value="Genomic_DNA"/>
</dbReference>
<feature type="domain" description="Carboxymuconolactone decarboxylase-like" evidence="1">
    <location>
        <begin position="54"/>
        <end position="137"/>
    </location>
</feature>
<name>A0A7I7NWD2_9MYCO</name>
<gene>
    <name evidence="2" type="ORF">MSEO_10130</name>
</gene>
<dbReference type="SUPFAM" id="SSF69118">
    <property type="entry name" value="AhpD-like"/>
    <property type="match status" value="1"/>
</dbReference>
<dbReference type="Gene3D" id="1.20.1290.10">
    <property type="entry name" value="AhpD-like"/>
    <property type="match status" value="1"/>
</dbReference>
<dbReference type="KEGG" id="mseo:MSEO_10130"/>
<keyword evidence="3" id="KW-1185">Reference proteome</keyword>
<sequence>MIVTVSRKHTKALTMTTARVPKLPLEEATAAADEAAVPNYMAELSIFQVLLNHPSLARAINDLLATMLWHGALDARLRELVIMRIGWLTACDYEWTQHWRVASRLGVSPDDLLGVRDWQAHRGFGPTERAVLAATDDVVRDGAVSDASWAACERELNCDTTVLIELVTAIGAWRMVASILHSLRVPLEEGVSSWPPDGRSPSEAVVD</sequence>
<accession>A0A7I7NWD2</accession>
<dbReference type="Proteomes" id="UP000466632">
    <property type="component" value="Chromosome"/>
</dbReference>
<reference evidence="2 3" key="1">
    <citation type="journal article" date="2019" name="Emerg. Microbes Infect.">
        <title>Comprehensive subspecies identification of 175 nontuberculous mycobacteria species based on 7547 genomic profiles.</title>
        <authorList>
            <person name="Matsumoto Y."/>
            <person name="Kinjo T."/>
            <person name="Motooka D."/>
            <person name="Nabeya D."/>
            <person name="Jung N."/>
            <person name="Uechi K."/>
            <person name="Horii T."/>
            <person name="Iida T."/>
            <person name="Fujita J."/>
            <person name="Nakamura S."/>
        </authorList>
    </citation>
    <scope>NUCLEOTIDE SEQUENCE [LARGE SCALE GENOMIC DNA]</scope>
    <source>
        <strain evidence="2 3">JCM 16018</strain>
    </source>
</reference>